<gene>
    <name evidence="1" type="ORF">HNQ93_001944</name>
</gene>
<organism evidence="1 2">
    <name type="scientific">Hymenobacter luteus</name>
    <dbReference type="NCBI Taxonomy" id="1411122"/>
    <lineage>
        <taxon>Bacteria</taxon>
        <taxon>Pseudomonadati</taxon>
        <taxon>Bacteroidota</taxon>
        <taxon>Cytophagia</taxon>
        <taxon>Cytophagales</taxon>
        <taxon>Hymenobacteraceae</taxon>
        <taxon>Hymenobacter</taxon>
    </lineage>
</organism>
<sequence>MTSFTRGVFGLALAATGLAVGGCSRESVPTVEEKLVGRWEWQQTETGDQRALTPGNTGHQVLVEFDRRGRARFYQDGQLVSAAAFSVRRVMNGFGKPSQHVIIYRGYQNNQYYSVSGNRLHLQDASGKSSAHTYIRAAPEVSARTPL</sequence>
<evidence type="ECO:0000313" key="1">
    <source>
        <dbReference type="EMBL" id="MBB6059098.1"/>
    </source>
</evidence>
<dbReference type="PROSITE" id="PS51257">
    <property type="entry name" value="PROKAR_LIPOPROTEIN"/>
    <property type="match status" value="1"/>
</dbReference>
<protein>
    <recommendedName>
        <fullName evidence="3">Lipocalin-like domain-containing protein</fullName>
    </recommendedName>
</protein>
<comment type="caution">
    <text evidence="1">The sequence shown here is derived from an EMBL/GenBank/DDBJ whole genome shotgun (WGS) entry which is preliminary data.</text>
</comment>
<reference evidence="1 2" key="1">
    <citation type="submission" date="2020-08" db="EMBL/GenBank/DDBJ databases">
        <title>Genomic Encyclopedia of Type Strains, Phase IV (KMG-IV): sequencing the most valuable type-strain genomes for metagenomic binning, comparative biology and taxonomic classification.</title>
        <authorList>
            <person name="Goeker M."/>
        </authorList>
    </citation>
    <scope>NUCLEOTIDE SEQUENCE [LARGE SCALE GENOMIC DNA]</scope>
    <source>
        <strain evidence="1 2">DSM 26718</strain>
    </source>
</reference>
<name>A0A7W9T164_9BACT</name>
<dbReference type="RefSeq" id="WP_183402763.1">
    <property type="nucleotide sequence ID" value="NZ_JACHGG010000002.1"/>
</dbReference>
<keyword evidence="2" id="KW-1185">Reference proteome</keyword>
<accession>A0A7W9T164</accession>
<evidence type="ECO:0008006" key="3">
    <source>
        <dbReference type="Google" id="ProtNLM"/>
    </source>
</evidence>
<dbReference type="EMBL" id="JACHGG010000002">
    <property type="protein sequence ID" value="MBB6059098.1"/>
    <property type="molecule type" value="Genomic_DNA"/>
</dbReference>
<dbReference type="AlphaFoldDB" id="A0A7W9T164"/>
<dbReference type="Proteomes" id="UP000532746">
    <property type="component" value="Unassembled WGS sequence"/>
</dbReference>
<proteinExistence type="predicted"/>
<evidence type="ECO:0000313" key="2">
    <source>
        <dbReference type="Proteomes" id="UP000532746"/>
    </source>
</evidence>